<feature type="coiled-coil region" evidence="3">
    <location>
        <begin position="5"/>
        <end position="39"/>
    </location>
</feature>
<reference evidence="4" key="1">
    <citation type="submission" date="2021-01" db="EMBL/GenBank/DDBJ databases">
        <authorList>
            <consortium name="Genoscope - CEA"/>
            <person name="William W."/>
        </authorList>
    </citation>
    <scope>NUCLEOTIDE SEQUENCE</scope>
</reference>
<dbReference type="InterPro" id="IPR050498">
    <property type="entry name" value="Ycf3"/>
</dbReference>
<dbReference type="OrthoDB" id="1667894at2759"/>
<comment type="caution">
    <text evidence="4">The sequence shown here is derived from an EMBL/GenBank/DDBJ whole genome shotgun (WGS) entry which is preliminary data.</text>
</comment>
<keyword evidence="2" id="KW-0802">TPR repeat</keyword>
<evidence type="ECO:0000256" key="1">
    <source>
        <dbReference type="ARBA" id="ARBA00022737"/>
    </source>
</evidence>
<keyword evidence="5" id="KW-1185">Reference proteome</keyword>
<proteinExistence type="predicted"/>
<evidence type="ECO:0000313" key="4">
    <source>
        <dbReference type="EMBL" id="CAD8130221.1"/>
    </source>
</evidence>
<accession>A0A8S1RNH0</accession>
<protein>
    <submittedName>
        <fullName evidence="4">Uncharacterized protein</fullName>
    </submittedName>
</protein>
<organism evidence="4 5">
    <name type="scientific">Paramecium sonneborni</name>
    <dbReference type="NCBI Taxonomy" id="65129"/>
    <lineage>
        <taxon>Eukaryota</taxon>
        <taxon>Sar</taxon>
        <taxon>Alveolata</taxon>
        <taxon>Ciliophora</taxon>
        <taxon>Intramacronucleata</taxon>
        <taxon>Oligohymenophorea</taxon>
        <taxon>Peniculida</taxon>
        <taxon>Parameciidae</taxon>
        <taxon>Paramecium</taxon>
    </lineage>
</organism>
<dbReference type="Proteomes" id="UP000692954">
    <property type="component" value="Unassembled WGS sequence"/>
</dbReference>
<sequence>MQVDQNWIKEEYNQIKEENNQIKKENKNIQEQMDILIKQDRLQIDLSLKDLDKPENQHQKTYYRSLFWRLFNYLSAMSQIATDLYKINTNAIIESNSEKVLQIVQKCFNVGAVVSGLIPVVGDVFGIINALLDSAIDTKNENKFNRRLRLLNEILQLFAVNPSQLEIEVQMTAILLGKQQLPNIKERKRTEFSQRVDKLIVEESGSSKDIYWIQGTEDALIILKYLEKNQEQILKQPQKKLREIFQDAVKSYQYIAQAPRGETGCSQICQLI</sequence>
<evidence type="ECO:0000256" key="3">
    <source>
        <dbReference type="SAM" id="Coils"/>
    </source>
</evidence>
<keyword evidence="3" id="KW-0175">Coiled coil</keyword>
<name>A0A8S1RNH0_9CILI</name>
<keyword evidence="1" id="KW-0677">Repeat</keyword>
<gene>
    <name evidence="4" type="ORF">PSON_ATCC_30995.1.T2700007</name>
</gene>
<dbReference type="PANTHER" id="PTHR44858:SF1">
    <property type="entry name" value="UDP-N-ACETYLGLUCOSAMINE--PEPTIDE N-ACETYLGLUCOSAMINYLTRANSFERASE SPINDLY-RELATED"/>
    <property type="match status" value="1"/>
</dbReference>
<evidence type="ECO:0000256" key="2">
    <source>
        <dbReference type="ARBA" id="ARBA00022803"/>
    </source>
</evidence>
<evidence type="ECO:0000313" key="5">
    <source>
        <dbReference type="Proteomes" id="UP000692954"/>
    </source>
</evidence>
<dbReference type="AlphaFoldDB" id="A0A8S1RNH0"/>
<dbReference type="EMBL" id="CAJJDN010000270">
    <property type="protein sequence ID" value="CAD8130221.1"/>
    <property type="molecule type" value="Genomic_DNA"/>
</dbReference>
<dbReference type="PANTHER" id="PTHR44858">
    <property type="entry name" value="TETRATRICOPEPTIDE REPEAT PROTEIN 6"/>
    <property type="match status" value="1"/>
</dbReference>